<dbReference type="Proteomes" id="UP000018217">
    <property type="component" value="Unassembled WGS sequence"/>
</dbReference>
<accession>V5ZB96</accession>
<protein>
    <submittedName>
        <fullName evidence="1">Uncharacterized protein</fullName>
    </submittedName>
</protein>
<dbReference type="AlphaFoldDB" id="V5ZB96"/>
<name>V5ZB96_9GAMM</name>
<gene>
    <name evidence="1" type="ORF">EPIR_3147</name>
</gene>
<proteinExistence type="predicted"/>
<evidence type="ECO:0000313" key="1">
    <source>
        <dbReference type="EMBL" id="CCG88510.1"/>
    </source>
</evidence>
<reference evidence="1 2" key="1">
    <citation type="journal article" date="2013" name="Syst. Appl. Microbiol.">
        <title>Phylogenetic position and virulence apparatus of the pear flower necrosis pathogen Erwinia piriflorinigrans CFBP 5888T as assessed by comparative genomics.</title>
        <authorList>
            <person name="Smits T.H."/>
            <person name="Rezzonico F."/>
            <person name="Lopez M.M."/>
            <person name="Blom J."/>
            <person name="Goesmann A."/>
            <person name="Frey J.E."/>
            <person name="Duffy B."/>
        </authorList>
    </citation>
    <scope>NUCLEOTIDE SEQUENCE [LARGE SCALE GENOMIC DNA]</scope>
    <source>
        <strain evidence="2">CFBP5888</strain>
    </source>
</reference>
<evidence type="ECO:0000313" key="2">
    <source>
        <dbReference type="Proteomes" id="UP000018217"/>
    </source>
</evidence>
<sequence>MYLILPFFIQNKLLIYNSFLLPFLWRRNYGFISEVSFFIRKSKSTRDNIAAPE</sequence>
<organism evidence="1 2">
    <name type="scientific">Erwinia piriflorinigrans CFBP 5888</name>
    <dbReference type="NCBI Taxonomy" id="1161919"/>
    <lineage>
        <taxon>Bacteria</taxon>
        <taxon>Pseudomonadati</taxon>
        <taxon>Pseudomonadota</taxon>
        <taxon>Gammaproteobacteria</taxon>
        <taxon>Enterobacterales</taxon>
        <taxon>Erwiniaceae</taxon>
        <taxon>Erwinia</taxon>
    </lineage>
</organism>
<dbReference type="EMBL" id="CAHS01000021">
    <property type="protein sequence ID" value="CCG88510.1"/>
    <property type="molecule type" value="Genomic_DNA"/>
</dbReference>
<comment type="caution">
    <text evidence="1">The sequence shown here is derived from an EMBL/GenBank/DDBJ whole genome shotgun (WGS) entry which is preliminary data.</text>
</comment>
<keyword evidence="2" id="KW-1185">Reference proteome</keyword>